<dbReference type="Gene3D" id="3.50.50.60">
    <property type="entry name" value="FAD/NAD(P)-binding domain"/>
    <property type="match status" value="1"/>
</dbReference>
<evidence type="ECO:0000256" key="6">
    <source>
        <dbReference type="ARBA" id="ARBA00023002"/>
    </source>
</evidence>
<dbReference type="PANTHER" id="PTHR43539:SF78">
    <property type="entry name" value="FLAVIN-CONTAINING MONOOXYGENASE"/>
    <property type="match status" value="1"/>
</dbReference>
<evidence type="ECO:0000256" key="2">
    <source>
        <dbReference type="ARBA" id="ARBA00009183"/>
    </source>
</evidence>
<comment type="catalytic activity">
    <reaction evidence="7">
        <text>3-bromo-4-hydroxybenzoate + bromide + NADPH + O2 + 3 H(+) = 2,4-dibromophenol + CO2 + NADP(+) + 2 H2O</text>
        <dbReference type="Rhea" id="RHEA:56356"/>
        <dbReference type="ChEBI" id="CHEBI:15377"/>
        <dbReference type="ChEBI" id="CHEBI:15378"/>
        <dbReference type="ChEBI" id="CHEBI:15379"/>
        <dbReference type="ChEBI" id="CHEBI:15858"/>
        <dbReference type="ChEBI" id="CHEBI:16526"/>
        <dbReference type="ChEBI" id="CHEBI:34238"/>
        <dbReference type="ChEBI" id="CHEBI:57783"/>
        <dbReference type="ChEBI" id="CHEBI:58349"/>
        <dbReference type="ChEBI" id="CHEBI:140203"/>
    </reaction>
    <physiologicalReaction direction="left-to-right" evidence="7">
        <dbReference type="Rhea" id="RHEA:56357"/>
    </physiologicalReaction>
</comment>
<comment type="catalytic activity">
    <reaction evidence="11">
        <text>3,4-dihydroxybenzoate + 2 bromide + 2 NADPH + 2 O2 + 5 H(+) = 3,5-dibromobenzene-1,2-diol + CO2 + 2 NADP(+) + 4 H2O</text>
        <dbReference type="Rhea" id="RHEA:56368"/>
        <dbReference type="ChEBI" id="CHEBI:15377"/>
        <dbReference type="ChEBI" id="CHEBI:15378"/>
        <dbReference type="ChEBI" id="CHEBI:15379"/>
        <dbReference type="ChEBI" id="CHEBI:15858"/>
        <dbReference type="ChEBI" id="CHEBI:16526"/>
        <dbReference type="ChEBI" id="CHEBI:36241"/>
        <dbReference type="ChEBI" id="CHEBI:57783"/>
        <dbReference type="ChEBI" id="CHEBI:58349"/>
        <dbReference type="ChEBI" id="CHEBI:140214"/>
        <dbReference type="EC" id="1.14.19.55"/>
    </reaction>
    <physiologicalReaction direction="left-to-right" evidence="11">
        <dbReference type="Rhea" id="RHEA:56369"/>
    </physiologicalReaction>
</comment>
<reference evidence="16" key="1">
    <citation type="journal article" date="2014" name="Int. J. Syst. Evol. Microbiol.">
        <title>Complete genome sequence of Corynebacterium casei LMG S-19264T (=DSM 44701T), isolated from a smear-ripened cheese.</title>
        <authorList>
            <consortium name="US DOE Joint Genome Institute (JGI-PGF)"/>
            <person name="Walter F."/>
            <person name="Albersmeier A."/>
            <person name="Kalinowski J."/>
            <person name="Ruckert C."/>
        </authorList>
    </citation>
    <scope>NUCLEOTIDE SEQUENCE</scope>
    <source>
        <strain evidence="16">JCM 14371</strain>
    </source>
</reference>
<name>A0A917P8D5_9DEIO</name>
<evidence type="ECO:0000256" key="14">
    <source>
        <dbReference type="ARBA" id="ARBA00069832"/>
    </source>
</evidence>
<organism evidence="16 17">
    <name type="scientific">Deinococcus aquiradiocola</name>
    <dbReference type="NCBI Taxonomy" id="393059"/>
    <lineage>
        <taxon>Bacteria</taxon>
        <taxon>Thermotogati</taxon>
        <taxon>Deinococcota</taxon>
        <taxon>Deinococci</taxon>
        <taxon>Deinococcales</taxon>
        <taxon>Deinococcaceae</taxon>
        <taxon>Deinococcus</taxon>
    </lineage>
</organism>
<keyword evidence="4" id="KW-0274">FAD</keyword>
<feature type="compositionally biased region" description="Low complexity" evidence="15">
    <location>
        <begin position="436"/>
        <end position="449"/>
    </location>
</feature>
<gene>
    <name evidence="16" type="ORF">GCM10008939_08400</name>
</gene>
<keyword evidence="17" id="KW-1185">Reference proteome</keyword>
<evidence type="ECO:0000256" key="5">
    <source>
        <dbReference type="ARBA" id="ARBA00022857"/>
    </source>
</evidence>
<comment type="catalytic activity">
    <reaction evidence="9">
        <text>bromide + 4-hydroxybenzoate + NADPH + O2 + 2 H(+) = 3-bromo-4-hydroxybenzoate + NADP(+) + 2 H2O</text>
        <dbReference type="Rhea" id="RHEA:56352"/>
        <dbReference type="ChEBI" id="CHEBI:15377"/>
        <dbReference type="ChEBI" id="CHEBI:15378"/>
        <dbReference type="ChEBI" id="CHEBI:15379"/>
        <dbReference type="ChEBI" id="CHEBI:15858"/>
        <dbReference type="ChEBI" id="CHEBI:17879"/>
        <dbReference type="ChEBI" id="CHEBI:57783"/>
        <dbReference type="ChEBI" id="CHEBI:58349"/>
        <dbReference type="ChEBI" id="CHEBI:140203"/>
    </reaction>
    <physiologicalReaction direction="left-to-right" evidence="9">
        <dbReference type="Rhea" id="RHEA:56353"/>
    </physiologicalReaction>
</comment>
<dbReference type="SUPFAM" id="SSF51905">
    <property type="entry name" value="FAD/NAD(P)-binding domain"/>
    <property type="match status" value="2"/>
</dbReference>
<feature type="region of interest" description="Disordered" evidence="15">
    <location>
        <begin position="436"/>
        <end position="456"/>
    </location>
</feature>
<evidence type="ECO:0000256" key="15">
    <source>
        <dbReference type="SAM" id="MobiDB-lite"/>
    </source>
</evidence>
<evidence type="ECO:0000256" key="12">
    <source>
        <dbReference type="ARBA" id="ARBA00052260"/>
    </source>
</evidence>
<keyword evidence="5" id="KW-0521">NADP</keyword>
<dbReference type="InterPro" id="IPR050982">
    <property type="entry name" value="Auxin_biosynth/cation_transpt"/>
</dbReference>
<dbReference type="EC" id="1.14.19.55" evidence="13"/>
<dbReference type="InterPro" id="IPR020946">
    <property type="entry name" value="Flavin_mOase-like"/>
</dbReference>
<comment type="caution">
    <text evidence="16">The sequence shown here is derived from an EMBL/GenBank/DDBJ whole genome shotgun (WGS) entry which is preliminary data.</text>
</comment>
<dbReference type="GO" id="GO:0050661">
    <property type="term" value="F:NADP binding"/>
    <property type="evidence" value="ECO:0007669"/>
    <property type="project" value="InterPro"/>
</dbReference>
<keyword evidence="6" id="KW-0560">Oxidoreductase</keyword>
<dbReference type="FunFam" id="3.50.50.60:FF:000023">
    <property type="entry name" value="Dimethylaniline monooxygenase [N-oxide-forming]"/>
    <property type="match status" value="1"/>
</dbReference>
<dbReference type="Proteomes" id="UP000635726">
    <property type="component" value="Unassembled WGS sequence"/>
</dbReference>
<keyword evidence="3" id="KW-0285">Flavoprotein</keyword>
<dbReference type="PIRSF" id="PIRSF000332">
    <property type="entry name" value="FMO"/>
    <property type="match status" value="1"/>
</dbReference>
<dbReference type="GO" id="GO:0050660">
    <property type="term" value="F:flavin adenine dinucleotide binding"/>
    <property type="evidence" value="ECO:0007669"/>
    <property type="project" value="InterPro"/>
</dbReference>
<comment type="catalytic activity">
    <reaction evidence="8">
        <text>3-bromo-4,5-dihydroxybenzoate + bromide + NADPH + O2 + 3 H(+) = 3,5-dibromobenzene-1,2-diol + CO2 + NADP(+) + 2 H2O</text>
        <dbReference type="Rhea" id="RHEA:56376"/>
        <dbReference type="ChEBI" id="CHEBI:15377"/>
        <dbReference type="ChEBI" id="CHEBI:15378"/>
        <dbReference type="ChEBI" id="CHEBI:15379"/>
        <dbReference type="ChEBI" id="CHEBI:15858"/>
        <dbReference type="ChEBI" id="CHEBI:16526"/>
        <dbReference type="ChEBI" id="CHEBI:57783"/>
        <dbReference type="ChEBI" id="CHEBI:58349"/>
        <dbReference type="ChEBI" id="CHEBI:140211"/>
        <dbReference type="ChEBI" id="CHEBI:140214"/>
    </reaction>
    <physiologicalReaction direction="left-to-right" evidence="8">
        <dbReference type="Rhea" id="RHEA:56377"/>
    </physiologicalReaction>
</comment>
<evidence type="ECO:0000256" key="10">
    <source>
        <dbReference type="ARBA" id="ARBA00051726"/>
    </source>
</evidence>
<dbReference type="AlphaFoldDB" id="A0A917P8D5"/>
<evidence type="ECO:0000256" key="4">
    <source>
        <dbReference type="ARBA" id="ARBA00022827"/>
    </source>
</evidence>
<sequence>MTDRTYCIIGAGPCGLSLARAFRQAGVRYEQFERHSDVGGIWDTQNPGTPMYHSAHFVSSKTQSGFLGFPMPDDYPDYPSNRQILEYLRSFARTFGLYEGVRFGVSVRDVQPDGREWRVTFSDGQERTYAGVICATGTNWEPQVPTYPGTFTGEARHSVTYSHPDEFRGKRVLIVGAGNSGCDIACDAARNASAAFVSVRRGYHFIPKRVFGQPSDAFAAKGPHLPRTVERTVMQGLLKLVVGDLTRYGLPKPDHRLFESHPIVNDQLIHHLSHGDARIKPDIARFEGDEVVFRDGSRETIDLILYATGYTMNIPYARPYFEWRSERPDLYLTVFNRQHRNLFGLGYLETDAALYGMADWMSHMLTRYLQDQAQHPGETRPFDTLIRHDRTDLSGGPHVNSPRHAMYIEHRAYMQHLRTLCRRLGWSEPDTAALSTPVRPAAAPAATARGDLGVTA</sequence>
<evidence type="ECO:0000256" key="7">
    <source>
        <dbReference type="ARBA" id="ARBA00050194"/>
    </source>
</evidence>
<proteinExistence type="inferred from homology"/>
<dbReference type="GO" id="GO:0004499">
    <property type="term" value="F:N,N-dimethylaniline monooxygenase activity"/>
    <property type="evidence" value="ECO:0007669"/>
    <property type="project" value="InterPro"/>
</dbReference>
<reference evidence="16" key="2">
    <citation type="submission" date="2020-09" db="EMBL/GenBank/DDBJ databases">
        <authorList>
            <person name="Sun Q."/>
            <person name="Ohkuma M."/>
        </authorList>
    </citation>
    <scope>NUCLEOTIDE SEQUENCE</scope>
    <source>
        <strain evidence="16">JCM 14371</strain>
    </source>
</reference>
<evidence type="ECO:0000256" key="8">
    <source>
        <dbReference type="ARBA" id="ARBA00050583"/>
    </source>
</evidence>
<dbReference type="InterPro" id="IPR036188">
    <property type="entry name" value="FAD/NAD-bd_sf"/>
</dbReference>
<accession>A0A917P8D5</accession>
<dbReference type="PANTHER" id="PTHR43539">
    <property type="entry name" value="FLAVIN-BINDING MONOOXYGENASE-LIKE PROTEIN (AFU_ORTHOLOGUE AFUA_4G09220)"/>
    <property type="match status" value="1"/>
</dbReference>
<evidence type="ECO:0000313" key="16">
    <source>
        <dbReference type="EMBL" id="GGJ66582.1"/>
    </source>
</evidence>
<dbReference type="InterPro" id="IPR000960">
    <property type="entry name" value="Flavin_mOase"/>
</dbReference>
<dbReference type="EMBL" id="BMOE01000002">
    <property type="protein sequence ID" value="GGJ66582.1"/>
    <property type="molecule type" value="Genomic_DNA"/>
</dbReference>
<comment type="catalytic activity">
    <reaction evidence="12">
        <text>2 bromide + 4-hydroxybenzoate + 2 NADPH + 2 O2 + 5 H(+) = 2,4-dibromophenol + CO2 + 2 NADP(+) + 4 H2O</text>
        <dbReference type="Rhea" id="RHEA:56348"/>
        <dbReference type="ChEBI" id="CHEBI:15377"/>
        <dbReference type="ChEBI" id="CHEBI:15378"/>
        <dbReference type="ChEBI" id="CHEBI:15379"/>
        <dbReference type="ChEBI" id="CHEBI:15858"/>
        <dbReference type="ChEBI" id="CHEBI:16526"/>
        <dbReference type="ChEBI" id="CHEBI:17879"/>
        <dbReference type="ChEBI" id="CHEBI:34238"/>
        <dbReference type="ChEBI" id="CHEBI:57783"/>
        <dbReference type="ChEBI" id="CHEBI:58349"/>
        <dbReference type="EC" id="1.14.19.55"/>
    </reaction>
    <physiologicalReaction direction="left-to-right" evidence="12">
        <dbReference type="Rhea" id="RHEA:56349"/>
    </physiologicalReaction>
</comment>
<keyword evidence="16" id="KW-0503">Monooxygenase</keyword>
<dbReference type="RefSeq" id="WP_188961024.1">
    <property type="nucleotide sequence ID" value="NZ_BMOE01000002.1"/>
</dbReference>
<comment type="catalytic activity">
    <reaction evidence="10">
        <text>3,4-dihydroxybenzoate + bromide + NADPH + O2 + 2 H(+) = 3-bromo-4,5-dihydroxybenzoate + NADP(+) + 2 H2O</text>
        <dbReference type="Rhea" id="RHEA:56372"/>
        <dbReference type="ChEBI" id="CHEBI:15377"/>
        <dbReference type="ChEBI" id="CHEBI:15378"/>
        <dbReference type="ChEBI" id="CHEBI:15379"/>
        <dbReference type="ChEBI" id="CHEBI:15858"/>
        <dbReference type="ChEBI" id="CHEBI:36241"/>
        <dbReference type="ChEBI" id="CHEBI:57783"/>
        <dbReference type="ChEBI" id="CHEBI:58349"/>
        <dbReference type="ChEBI" id="CHEBI:140211"/>
    </reaction>
    <physiologicalReaction direction="left-to-right" evidence="10">
        <dbReference type="Rhea" id="RHEA:56373"/>
    </physiologicalReaction>
</comment>
<evidence type="ECO:0000313" key="17">
    <source>
        <dbReference type="Proteomes" id="UP000635726"/>
    </source>
</evidence>
<evidence type="ECO:0000256" key="9">
    <source>
        <dbReference type="ARBA" id="ARBA00051354"/>
    </source>
</evidence>
<protein>
    <recommendedName>
        <fullName evidence="14">4-hydroxybenzoate brominase (decarboxylating)</fullName>
        <ecNumber evidence="13">1.14.19.55</ecNumber>
    </recommendedName>
</protein>
<evidence type="ECO:0000256" key="1">
    <source>
        <dbReference type="ARBA" id="ARBA00001974"/>
    </source>
</evidence>
<dbReference type="PRINTS" id="PR00370">
    <property type="entry name" value="FMOXYGENASE"/>
</dbReference>
<comment type="similarity">
    <text evidence="2">Belongs to the FMO family.</text>
</comment>
<comment type="cofactor">
    <cofactor evidence="1">
        <name>FAD</name>
        <dbReference type="ChEBI" id="CHEBI:57692"/>
    </cofactor>
</comment>
<evidence type="ECO:0000256" key="11">
    <source>
        <dbReference type="ARBA" id="ARBA00052183"/>
    </source>
</evidence>
<evidence type="ECO:0000256" key="13">
    <source>
        <dbReference type="ARBA" id="ARBA00066870"/>
    </source>
</evidence>
<dbReference type="Pfam" id="PF00743">
    <property type="entry name" value="FMO-like"/>
    <property type="match status" value="1"/>
</dbReference>
<evidence type="ECO:0000256" key="3">
    <source>
        <dbReference type="ARBA" id="ARBA00022630"/>
    </source>
</evidence>